<keyword evidence="3" id="KW-1185">Reference proteome</keyword>
<gene>
    <name evidence="2" type="ORF">CA982_02590</name>
</gene>
<dbReference type="STRING" id="417102.CA982_02590"/>
<feature type="domain" description="Zinc-ribbon" evidence="1">
    <location>
        <begin position="5"/>
        <end position="84"/>
    </location>
</feature>
<comment type="caution">
    <text evidence="2">The sequence shown here is derived from an EMBL/GenBank/DDBJ whole genome shotgun (WGS) entry which is preliminary data.</text>
</comment>
<reference evidence="2 3" key="1">
    <citation type="submission" date="2017-05" db="EMBL/GenBank/DDBJ databases">
        <title>Biotechnological potential of actinobacteria isolated from South African environments.</title>
        <authorList>
            <person name="Le Roes-Hill M."/>
            <person name="Prins A."/>
            <person name="Durrell K.A."/>
        </authorList>
    </citation>
    <scope>NUCLEOTIDE SEQUENCE [LARGE SCALE GENOMIC DNA]</scope>
    <source>
        <strain evidence="2">BS2</strain>
    </source>
</reference>
<organism evidence="2 3">
    <name type="scientific">Gordonia lacunae</name>
    <dbReference type="NCBI Taxonomy" id="417102"/>
    <lineage>
        <taxon>Bacteria</taxon>
        <taxon>Bacillati</taxon>
        <taxon>Actinomycetota</taxon>
        <taxon>Actinomycetes</taxon>
        <taxon>Mycobacteriales</taxon>
        <taxon>Gordoniaceae</taxon>
        <taxon>Gordonia</taxon>
    </lineage>
</organism>
<dbReference type="Proteomes" id="UP000194632">
    <property type="component" value="Unassembled WGS sequence"/>
</dbReference>
<dbReference type="AlphaFoldDB" id="A0A243QFV6"/>
<dbReference type="OrthoDB" id="256753at2"/>
<proteinExistence type="predicted"/>
<dbReference type="InterPro" id="IPR031321">
    <property type="entry name" value="UCP012641"/>
</dbReference>
<sequence>MHALTCPVCNALSGFDRQTCPNCGTTVGVHLPSRSLYAVSPEGVEIDAGAGSGAGGPSETRRWVRCSLWDRTHCNWLTPAEVTEDNIGLRGRCFPESLIRRQPDAEDTIALEKLAPASFDLRLLVYQLVDLGLPVEPFWRTEGGLAFDLLSSQTLGRPVMIGHAGGVVTIDLAETQDAYRERLRVDLGEQYRTMLGHFRHETGHYFEHVLVETGPGADRYLDRCRELFGDERASYADAITRHYRFGAPENWHESFISEYATMHPWEDFAECFAHYLHITGTIDTARESGLNLDAQQVRFTMERDIVPLRSYADEPIERLLYDWKWLSLMLNRVNVAMGRRPLYPFTIPEPVVRKLGFVHEVIRESARRAVPTDPLVAAPAQSA</sequence>
<dbReference type="Gene3D" id="3.40.390.70">
    <property type="match status" value="1"/>
</dbReference>
<dbReference type="InterPro" id="IPR011201">
    <property type="entry name" value="Zinc-ribbon_6_bact"/>
</dbReference>
<dbReference type="Pfam" id="PF15887">
    <property type="entry name" value="Peptidase_Mx"/>
    <property type="match status" value="1"/>
</dbReference>
<dbReference type="RefSeq" id="WP_086533781.1">
    <property type="nucleotide sequence ID" value="NZ_NGFO01000002.1"/>
</dbReference>
<name>A0A243QFV6_9ACTN</name>
<dbReference type="Pfam" id="PF10005">
    <property type="entry name" value="Zn_ribbon_DZR_6"/>
    <property type="match status" value="1"/>
</dbReference>
<evidence type="ECO:0000259" key="1">
    <source>
        <dbReference type="Pfam" id="PF10005"/>
    </source>
</evidence>
<dbReference type="PIRSF" id="PIRSF012641">
    <property type="entry name" value="UCP012641"/>
    <property type="match status" value="1"/>
</dbReference>
<evidence type="ECO:0000313" key="2">
    <source>
        <dbReference type="EMBL" id="OUC80639.1"/>
    </source>
</evidence>
<protein>
    <recommendedName>
        <fullName evidence="1">Zinc-ribbon domain-containing protein</fullName>
    </recommendedName>
</protein>
<accession>A0A243QFV6</accession>
<evidence type="ECO:0000313" key="3">
    <source>
        <dbReference type="Proteomes" id="UP000194632"/>
    </source>
</evidence>
<dbReference type="EMBL" id="NGFO01000002">
    <property type="protein sequence ID" value="OUC80639.1"/>
    <property type="molecule type" value="Genomic_DNA"/>
</dbReference>